<dbReference type="CDD" id="cd14014">
    <property type="entry name" value="STKc_PknB_like"/>
    <property type="match status" value="1"/>
</dbReference>
<dbReference type="Gene3D" id="1.25.40.10">
    <property type="entry name" value="Tetratricopeptide repeat domain"/>
    <property type="match status" value="1"/>
</dbReference>
<keyword evidence="4" id="KW-0067">ATP-binding</keyword>
<dbReference type="InterPro" id="IPR019734">
    <property type="entry name" value="TPR_rpt"/>
</dbReference>
<dbReference type="InterPro" id="IPR011009">
    <property type="entry name" value="Kinase-like_dom_sf"/>
</dbReference>
<evidence type="ECO:0000313" key="7">
    <source>
        <dbReference type="EMBL" id="MDR7074150.1"/>
    </source>
</evidence>
<dbReference type="Proteomes" id="UP001258181">
    <property type="component" value="Unassembled WGS sequence"/>
</dbReference>
<sequence>MVRKRYILELKKDMELGDKYVLQEYVSEGTFGQVWRAVRRDNSQTVALKIPKSQEKGDKVLTEGLKLKGLSHPNLIQIYDMGRVDGYFIIEMEYFEGHPLSQELTSTGISSLRTFQTVYEIFERILDGLEFMHDLKIAHGDIKPDNILVKDEQVKITDFGTSRLIEDIFVKSIDGAGTYAYIAPEVANSKERFLNSDIYSLGAILYQFLTGQTPHDTFLDVIHNKPFPRPRELNKSIHEKMEQVILKALARDPEDRYQRVAELRKDFKRAIEEHLHQEAREKYVPKATLVEKRDALELAITNCKLGKFKIAEKILQTEIANDHVYPDILLQLSYVYFRTDRRFEALMTLDKINVYDVEETRRENFSTSMQELKARILFSIKKYEEAQKIFQQLVQQQPKSIDYRYRLAICFGLCNKEDKAIKILEDINQETPGVWLVVKKLGQAYEQKREYEKARGYFKYAHRLKPDDQEVINKLKKYDFYL</sequence>
<dbReference type="RefSeq" id="WP_310260634.1">
    <property type="nucleotide sequence ID" value="NZ_JAVDWA010000006.1"/>
</dbReference>
<evidence type="ECO:0000256" key="4">
    <source>
        <dbReference type="ARBA" id="ARBA00022840"/>
    </source>
</evidence>
<name>A0ABU1U3Y1_9BACL</name>
<dbReference type="SMART" id="SM00028">
    <property type="entry name" value="TPR"/>
    <property type="match status" value="2"/>
</dbReference>
<dbReference type="InterPro" id="IPR045269">
    <property type="entry name" value="Atg1-like"/>
</dbReference>
<keyword evidence="5" id="KW-0802">TPR repeat</keyword>
<dbReference type="InterPro" id="IPR000719">
    <property type="entry name" value="Prot_kinase_dom"/>
</dbReference>
<dbReference type="PROSITE" id="PS50005">
    <property type="entry name" value="TPR"/>
    <property type="match status" value="1"/>
</dbReference>
<dbReference type="EC" id="2.7.11.1" evidence="7"/>
<evidence type="ECO:0000256" key="5">
    <source>
        <dbReference type="PROSITE-ProRule" id="PRU00339"/>
    </source>
</evidence>
<dbReference type="Pfam" id="PF14559">
    <property type="entry name" value="TPR_19"/>
    <property type="match status" value="1"/>
</dbReference>
<gene>
    <name evidence="7" type="ORF">J2X07_003145</name>
</gene>
<dbReference type="SUPFAM" id="SSF48452">
    <property type="entry name" value="TPR-like"/>
    <property type="match status" value="2"/>
</dbReference>
<dbReference type="Gene3D" id="1.10.510.10">
    <property type="entry name" value="Transferase(Phosphotransferase) domain 1"/>
    <property type="match status" value="1"/>
</dbReference>
<dbReference type="SMART" id="SM00220">
    <property type="entry name" value="S_TKc"/>
    <property type="match status" value="1"/>
</dbReference>
<feature type="domain" description="Protein kinase" evidence="6">
    <location>
        <begin position="20"/>
        <end position="268"/>
    </location>
</feature>
<evidence type="ECO:0000256" key="2">
    <source>
        <dbReference type="ARBA" id="ARBA00022741"/>
    </source>
</evidence>
<keyword evidence="2" id="KW-0547">Nucleotide-binding</keyword>
<evidence type="ECO:0000256" key="1">
    <source>
        <dbReference type="ARBA" id="ARBA00022679"/>
    </source>
</evidence>
<reference evidence="7 8" key="1">
    <citation type="submission" date="2023-07" db="EMBL/GenBank/DDBJ databases">
        <title>Sorghum-associated microbial communities from plants grown in Nebraska, USA.</title>
        <authorList>
            <person name="Schachtman D."/>
        </authorList>
    </citation>
    <scope>NUCLEOTIDE SEQUENCE [LARGE SCALE GENOMIC DNA]</scope>
    <source>
        <strain evidence="7 8">BE211</strain>
    </source>
</reference>
<dbReference type="Pfam" id="PF00069">
    <property type="entry name" value="Pkinase"/>
    <property type="match status" value="1"/>
</dbReference>
<dbReference type="PANTHER" id="PTHR24348:SF22">
    <property type="entry name" value="NON-SPECIFIC SERINE_THREONINE PROTEIN KINASE"/>
    <property type="match status" value="1"/>
</dbReference>
<dbReference type="SUPFAM" id="SSF56112">
    <property type="entry name" value="Protein kinase-like (PK-like)"/>
    <property type="match status" value="1"/>
</dbReference>
<keyword evidence="8" id="KW-1185">Reference proteome</keyword>
<dbReference type="PROSITE" id="PS50011">
    <property type="entry name" value="PROTEIN_KINASE_DOM"/>
    <property type="match status" value="1"/>
</dbReference>
<organism evidence="7 8">
    <name type="scientific">Fictibacillus barbaricus</name>
    <dbReference type="NCBI Taxonomy" id="182136"/>
    <lineage>
        <taxon>Bacteria</taxon>
        <taxon>Bacillati</taxon>
        <taxon>Bacillota</taxon>
        <taxon>Bacilli</taxon>
        <taxon>Bacillales</taxon>
        <taxon>Fictibacillaceae</taxon>
        <taxon>Fictibacillus</taxon>
    </lineage>
</organism>
<keyword evidence="3 7" id="KW-0418">Kinase</keyword>
<protein>
    <submittedName>
        <fullName evidence="7">Serine/threonine-protein kinase</fullName>
        <ecNumber evidence="7">2.7.11.1</ecNumber>
    </submittedName>
</protein>
<dbReference type="EMBL" id="JAVDWA010000006">
    <property type="protein sequence ID" value="MDR7074150.1"/>
    <property type="molecule type" value="Genomic_DNA"/>
</dbReference>
<dbReference type="PANTHER" id="PTHR24348">
    <property type="entry name" value="SERINE/THREONINE-PROTEIN KINASE UNC-51-RELATED"/>
    <property type="match status" value="1"/>
</dbReference>
<dbReference type="InterPro" id="IPR011990">
    <property type="entry name" value="TPR-like_helical_dom_sf"/>
</dbReference>
<evidence type="ECO:0000256" key="3">
    <source>
        <dbReference type="ARBA" id="ARBA00022777"/>
    </source>
</evidence>
<dbReference type="InterPro" id="IPR008271">
    <property type="entry name" value="Ser/Thr_kinase_AS"/>
</dbReference>
<dbReference type="GO" id="GO:0004674">
    <property type="term" value="F:protein serine/threonine kinase activity"/>
    <property type="evidence" value="ECO:0007669"/>
    <property type="project" value="UniProtKB-EC"/>
</dbReference>
<keyword evidence="1 7" id="KW-0808">Transferase</keyword>
<comment type="caution">
    <text evidence="7">The sequence shown here is derived from an EMBL/GenBank/DDBJ whole genome shotgun (WGS) entry which is preliminary data.</text>
</comment>
<dbReference type="PROSITE" id="PS00108">
    <property type="entry name" value="PROTEIN_KINASE_ST"/>
    <property type="match status" value="1"/>
</dbReference>
<dbReference type="Gene3D" id="3.30.200.20">
    <property type="entry name" value="Phosphorylase Kinase, domain 1"/>
    <property type="match status" value="1"/>
</dbReference>
<proteinExistence type="predicted"/>
<feature type="repeat" description="TPR" evidence="5">
    <location>
        <begin position="435"/>
        <end position="468"/>
    </location>
</feature>
<accession>A0ABU1U3Y1</accession>
<evidence type="ECO:0000313" key="8">
    <source>
        <dbReference type="Proteomes" id="UP001258181"/>
    </source>
</evidence>
<evidence type="ECO:0000259" key="6">
    <source>
        <dbReference type="PROSITE" id="PS50011"/>
    </source>
</evidence>